<evidence type="ECO:0000313" key="4">
    <source>
        <dbReference type="Proteomes" id="UP000304928"/>
    </source>
</evidence>
<feature type="compositionally biased region" description="Pro residues" evidence="1">
    <location>
        <begin position="99"/>
        <end position="113"/>
    </location>
</feature>
<feature type="compositionally biased region" description="Low complexity" evidence="1">
    <location>
        <begin position="246"/>
        <end position="259"/>
    </location>
</feature>
<reference evidence="4 5" key="1">
    <citation type="submission" date="2018-10" db="EMBL/GenBank/DDBJ databases">
        <title>Fifty Aureobasidium pullulans genomes reveal a recombining polyextremotolerant generalist.</title>
        <authorList>
            <person name="Gostincar C."/>
            <person name="Turk M."/>
            <person name="Zajc J."/>
            <person name="Gunde-Cimerman N."/>
        </authorList>
    </citation>
    <scope>NUCLEOTIDE SEQUENCE [LARGE SCALE GENOMIC DNA]</scope>
    <source>
        <strain evidence="3 4">EXF-10507</strain>
        <strain evidence="2 5">EXF-10796</strain>
    </source>
</reference>
<feature type="compositionally biased region" description="Acidic residues" evidence="1">
    <location>
        <begin position="167"/>
        <end position="180"/>
    </location>
</feature>
<dbReference type="Proteomes" id="UP000309076">
    <property type="component" value="Unassembled WGS sequence"/>
</dbReference>
<evidence type="ECO:0000313" key="5">
    <source>
        <dbReference type="Proteomes" id="UP000309076"/>
    </source>
</evidence>
<gene>
    <name evidence="3" type="ORF">D6D15_00140</name>
    <name evidence="2" type="ORF">D6D21_00955</name>
</gene>
<feature type="compositionally biased region" description="Acidic residues" evidence="1">
    <location>
        <begin position="58"/>
        <end position="74"/>
    </location>
</feature>
<dbReference type="AlphaFoldDB" id="A0A4S9BW96"/>
<dbReference type="PANTHER" id="PTHR42084">
    <property type="entry name" value="YALI0E26631P"/>
    <property type="match status" value="1"/>
</dbReference>
<feature type="compositionally biased region" description="Polar residues" evidence="1">
    <location>
        <begin position="15"/>
        <end position="45"/>
    </location>
</feature>
<sequence length="531" mass="57131">MSQDLLAEFGDFTLRDNSSGNQNYTPAQTQSSFSQANYGLNTYAGSVQPEDQGVSPRDDDDDDDDEFGDFEESEPAPQQRIQATTKEAPIQPAKEVQPTPKPVSKPAPQPLPQPVKKSSGPPVILKKAAKASQLPSNHPFAGHADILFDADEYDEFEDADVVGSWGGEEDDEDDFGDFETSETPAVSSGTPKPTAPPAQPRTVKPSAPAASMAAVDLLGIDDPPETTNRANQPPAPSRAPKKTISAPKAATTRPTTAPRQQSMLSNDDAWDDFEISQPTQPAASQKAIAEAQPQIQLPKDILGDLTALPSSTGVAPSNIPPPSVLLTIFPPVLTSLSHQFLQPLSALSFSQKSLFLSNQETKSFLASYVTLTHVLGHVIAGRKSRWKRDKHLAQSMRIGPAMSGRSGGMKLTGLDKFESGREDTEVEVVLAVWREQVGRLKTAVTGASVHGSKLTVPELGDVLPVRVAKGSEGAITSTQACALCGLKREERVAKVDVAVEDSFGEFWVEGTNMHRACLRFWEVFKGRLMSR</sequence>
<dbReference type="PANTHER" id="PTHR42084:SF1">
    <property type="entry name" value="SERINE_THREONINE-PROTEIN KINASE PPK6"/>
    <property type="match status" value="1"/>
</dbReference>
<evidence type="ECO:0000313" key="2">
    <source>
        <dbReference type="EMBL" id="THW52490.1"/>
    </source>
</evidence>
<evidence type="ECO:0000313" key="3">
    <source>
        <dbReference type="EMBL" id="THW97749.1"/>
    </source>
</evidence>
<feature type="compositionally biased region" description="Polar residues" evidence="1">
    <location>
        <begin position="181"/>
        <end position="191"/>
    </location>
</feature>
<organism evidence="3 4">
    <name type="scientific">Aureobasidium pullulans</name>
    <name type="common">Black yeast</name>
    <name type="synonym">Pullularia pullulans</name>
    <dbReference type="NCBI Taxonomy" id="5580"/>
    <lineage>
        <taxon>Eukaryota</taxon>
        <taxon>Fungi</taxon>
        <taxon>Dikarya</taxon>
        <taxon>Ascomycota</taxon>
        <taxon>Pezizomycotina</taxon>
        <taxon>Dothideomycetes</taxon>
        <taxon>Dothideomycetidae</taxon>
        <taxon>Dothideales</taxon>
        <taxon>Saccotheciaceae</taxon>
        <taxon>Aureobasidium</taxon>
    </lineage>
</organism>
<proteinExistence type="predicted"/>
<comment type="caution">
    <text evidence="3">The sequence shown here is derived from an EMBL/GenBank/DDBJ whole genome shotgun (WGS) entry which is preliminary data.</text>
</comment>
<dbReference type="EMBL" id="QZAR01000001">
    <property type="protein sequence ID" value="THW97749.1"/>
    <property type="molecule type" value="Genomic_DNA"/>
</dbReference>
<dbReference type="EMBL" id="QZAM01000008">
    <property type="protein sequence ID" value="THW52490.1"/>
    <property type="molecule type" value="Genomic_DNA"/>
</dbReference>
<protein>
    <submittedName>
        <fullName evidence="3">Uncharacterized protein</fullName>
    </submittedName>
</protein>
<feature type="region of interest" description="Disordered" evidence="1">
    <location>
        <begin position="158"/>
        <end position="262"/>
    </location>
</feature>
<dbReference type="Proteomes" id="UP000304928">
    <property type="component" value="Unassembled WGS sequence"/>
</dbReference>
<accession>A0A4S9BW96</accession>
<feature type="region of interest" description="Disordered" evidence="1">
    <location>
        <begin position="1"/>
        <end position="142"/>
    </location>
</feature>
<name>A0A4S9BW96_AURPU</name>
<evidence type="ECO:0000256" key="1">
    <source>
        <dbReference type="SAM" id="MobiDB-lite"/>
    </source>
</evidence>